<dbReference type="Proteomes" id="UP001597387">
    <property type="component" value="Unassembled WGS sequence"/>
</dbReference>
<keyword evidence="9" id="KW-1185">Reference proteome</keyword>
<comment type="similarity">
    <text evidence="7">Belongs to the ATPase delta chain family.</text>
</comment>
<evidence type="ECO:0000313" key="9">
    <source>
        <dbReference type="Proteomes" id="UP001597387"/>
    </source>
</evidence>
<accession>A0ABW4ZHK9</accession>
<name>A0ABW4ZHK9_9SPHI</name>
<dbReference type="SUPFAM" id="SSF47928">
    <property type="entry name" value="N-terminal domain of the delta subunit of the F1F0-ATP synthase"/>
    <property type="match status" value="1"/>
</dbReference>
<protein>
    <recommendedName>
        <fullName evidence="7">ATP synthase subunit delta</fullName>
    </recommendedName>
    <alternativeName>
        <fullName evidence="7">ATP synthase F(1) sector subunit delta</fullName>
    </alternativeName>
    <alternativeName>
        <fullName evidence="7">F-type ATPase subunit delta</fullName>
        <shortName evidence="7">F-ATPase subunit delta</shortName>
    </alternativeName>
</protein>
<evidence type="ECO:0000256" key="1">
    <source>
        <dbReference type="ARBA" id="ARBA00004370"/>
    </source>
</evidence>
<dbReference type="PANTHER" id="PTHR11910">
    <property type="entry name" value="ATP SYNTHASE DELTA CHAIN"/>
    <property type="match status" value="1"/>
</dbReference>
<dbReference type="InterPro" id="IPR000711">
    <property type="entry name" value="ATPase_OSCP/dsu"/>
</dbReference>
<evidence type="ECO:0000256" key="4">
    <source>
        <dbReference type="ARBA" id="ARBA00023065"/>
    </source>
</evidence>
<dbReference type="NCBIfam" id="TIGR01145">
    <property type="entry name" value="ATP_synt_delta"/>
    <property type="match status" value="1"/>
</dbReference>
<keyword evidence="5 7" id="KW-0472">Membrane</keyword>
<keyword evidence="7" id="KW-0139">CF(1)</keyword>
<dbReference type="HAMAP" id="MF_01416">
    <property type="entry name" value="ATP_synth_delta_bact"/>
    <property type="match status" value="1"/>
</dbReference>
<proteinExistence type="inferred from homology"/>
<keyword evidence="3 7" id="KW-0375">Hydrogen ion transport</keyword>
<dbReference type="Pfam" id="PF00213">
    <property type="entry name" value="OSCP"/>
    <property type="match status" value="1"/>
</dbReference>
<evidence type="ECO:0000256" key="7">
    <source>
        <dbReference type="HAMAP-Rule" id="MF_01416"/>
    </source>
</evidence>
<comment type="caution">
    <text evidence="8">The sequence shown here is derived from an EMBL/GenBank/DDBJ whole genome shotgun (WGS) entry which is preliminary data.</text>
</comment>
<keyword evidence="4 7" id="KW-0406">Ion transport</keyword>
<dbReference type="PRINTS" id="PR00125">
    <property type="entry name" value="ATPASEDELTA"/>
</dbReference>
<keyword evidence="7" id="KW-1003">Cell membrane</keyword>
<dbReference type="EMBL" id="JBHUHZ010000001">
    <property type="protein sequence ID" value="MFD2161170.1"/>
    <property type="molecule type" value="Genomic_DNA"/>
</dbReference>
<dbReference type="InterPro" id="IPR020781">
    <property type="entry name" value="ATPase_OSCP/d_CS"/>
</dbReference>
<reference evidence="9" key="1">
    <citation type="journal article" date="2019" name="Int. J. Syst. Evol. Microbiol.">
        <title>The Global Catalogue of Microorganisms (GCM) 10K type strain sequencing project: providing services to taxonomists for standard genome sequencing and annotation.</title>
        <authorList>
            <consortium name="The Broad Institute Genomics Platform"/>
            <consortium name="The Broad Institute Genome Sequencing Center for Infectious Disease"/>
            <person name="Wu L."/>
            <person name="Ma J."/>
        </authorList>
    </citation>
    <scope>NUCLEOTIDE SEQUENCE [LARGE SCALE GENOMIC DNA]</scope>
    <source>
        <strain evidence="9">KCTC 42217</strain>
    </source>
</reference>
<dbReference type="Gene3D" id="1.10.520.20">
    <property type="entry name" value="N-terminal domain of the delta subunit of the F1F0-ATP synthase"/>
    <property type="match status" value="1"/>
</dbReference>
<dbReference type="RefSeq" id="WP_255900000.1">
    <property type="nucleotide sequence ID" value="NZ_JAFMZO010000001.1"/>
</dbReference>
<evidence type="ECO:0000256" key="6">
    <source>
        <dbReference type="ARBA" id="ARBA00023310"/>
    </source>
</evidence>
<evidence type="ECO:0000256" key="2">
    <source>
        <dbReference type="ARBA" id="ARBA00022448"/>
    </source>
</evidence>
<evidence type="ECO:0000313" key="8">
    <source>
        <dbReference type="EMBL" id="MFD2161170.1"/>
    </source>
</evidence>
<evidence type="ECO:0000256" key="3">
    <source>
        <dbReference type="ARBA" id="ARBA00022781"/>
    </source>
</evidence>
<keyword evidence="2 7" id="KW-0813">Transport</keyword>
<gene>
    <name evidence="7 8" type="primary">atpH</name>
    <name evidence="8" type="ORF">ACFSJU_02140</name>
</gene>
<keyword evidence="6 7" id="KW-0066">ATP synthesis</keyword>
<evidence type="ECO:0000256" key="5">
    <source>
        <dbReference type="ARBA" id="ARBA00023136"/>
    </source>
</evidence>
<comment type="function">
    <text evidence="7">This protein is part of the stalk that links CF(0) to CF(1). It either transmits conformational changes from CF(0) to CF(1) or is implicated in proton conduction.</text>
</comment>
<organism evidence="8 9">
    <name type="scientific">Paradesertivirga mongoliensis</name>
    <dbReference type="NCBI Taxonomy" id="2100740"/>
    <lineage>
        <taxon>Bacteria</taxon>
        <taxon>Pseudomonadati</taxon>
        <taxon>Bacteroidota</taxon>
        <taxon>Sphingobacteriia</taxon>
        <taxon>Sphingobacteriales</taxon>
        <taxon>Sphingobacteriaceae</taxon>
        <taxon>Paradesertivirga</taxon>
    </lineage>
</organism>
<dbReference type="PROSITE" id="PS00389">
    <property type="entry name" value="ATPASE_DELTA"/>
    <property type="match status" value="1"/>
</dbReference>
<comment type="function">
    <text evidence="7">F(1)F(0) ATP synthase produces ATP from ADP in the presence of a proton or sodium gradient. F-type ATPases consist of two structural domains, F(1) containing the extramembraneous catalytic core and F(0) containing the membrane proton channel, linked together by a central stalk and a peripheral stalk. During catalysis, ATP synthesis in the catalytic domain of F(1) is coupled via a rotary mechanism of the central stalk subunits to proton translocation.</text>
</comment>
<comment type="subcellular location">
    <subcellularLocation>
        <location evidence="7">Cell membrane</location>
        <topology evidence="7">Peripheral membrane protein</topology>
    </subcellularLocation>
    <subcellularLocation>
        <location evidence="1">Membrane</location>
    </subcellularLocation>
</comment>
<sequence>MSEIQVASRYAKSLIDLAEEQNSLEAVKADIESFVNVTRQSSQLQAVLKNPIIGIDKKKAILSQLFGPNSSKVVLSFFNIVVAKGRAEILYATAKEFMNEYNRRQGVLTAVVTSAAPLTEEQKSKIVSLVIEATNKKIVLETNIDPELIGGFVLKVGDKQVDTSIASSLTKLKKEFAQ</sequence>
<dbReference type="InterPro" id="IPR026015">
    <property type="entry name" value="ATP_synth_OSCP/delta_N_sf"/>
</dbReference>